<feature type="region of interest" description="Disordered" evidence="1">
    <location>
        <begin position="1"/>
        <end position="30"/>
    </location>
</feature>
<gene>
    <name evidence="2" type="ORF">BDV98DRAFT_606456</name>
</gene>
<evidence type="ECO:0000313" key="2">
    <source>
        <dbReference type="EMBL" id="TFK98971.1"/>
    </source>
</evidence>
<proteinExistence type="predicted"/>
<protein>
    <submittedName>
        <fullName evidence="2">Uncharacterized protein</fullName>
    </submittedName>
</protein>
<feature type="compositionally biased region" description="Polar residues" evidence="1">
    <location>
        <begin position="13"/>
        <end position="30"/>
    </location>
</feature>
<keyword evidence="3" id="KW-1185">Reference proteome</keyword>
<accession>A0A5C3QB58</accession>
<dbReference type="AlphaFoldDB" id="A0A5C3QB58"/>
<name>A0A5C3QB58_9AGAR</name>
<evidence type="ECO:0000256" key="1">
    <source>
        <dbReference type="SAM" id="MobiDB-lite"/>
    </source>
</evidence>
<dbReference type="EMBL" id="ML178836">
    <property type="protein sequence ID" value="TFK98971.1"/>
    <property type="molecule type" value="Genomic_DNA"/>
</dbReference>
<sequence>MSDSTIAAADSIGTKTNTNPIPQENPSALSSVGVVGKQFNPEGPIGSMGQAVGGPFAKDGMIGKQFDAGQDGLAGHVERMVDGPRNPAGSDKKI</sequence>
<dbReference type="Proteomes" id="UP000305067">
    <property type="component" value="Unassembled WGS sequence"/>
</dbReference>
<dbReference type="OrthoDB" id="2667028at2759"/>
<reference evidence="2 3" key="1">
    <citation type="journal article" date="2019" name="Nat. Ecol. Evol.">
        <title>Megaphylogeny resolves global patterns of mushroom evolution.</title>
        <authorList>
            <person name="Varga T."/>
            <person name="Krizsan K."/>
            <person name="Foldi C."/>
            <person name="Dima B."/>
            <person name="Sanchez-Garcia M."/>
            <person name="Sanchez-Ramirez S."/>
            <person name="Szollosi G.J."/>
            <person name="Szarkandi J.G."/>
            <person name="Papp V."/>
            <person name="Albert L."/>
            <person name="Andreopoulos W."/>
            <person name="Angelini C."/>
            <person name="Antonin V."/>
            <person name="Barry K.W."/>
            <person name="Bougher N.L."/>
            <person name="Buchanan P."/>
            <person name="Buyck B."/>
            <person name="Bense V."/>
            <person name="Catcheside P."/>
            <person name="Chovatia M."/>
            <person name="Cooper J."/>
            <person name="Damon W."/>
            <person name="Desjardin D."/>
            <person name="Finy P."/>
            <person name="Geml J."/>
            <person name="Haridas S."/>
            <person name="Hughes K."/>
            <person name="Justo A."/>
            <person name="Karasinski D."/>
            <person name="Kautmanova I."/>
            <person name="Kiss B."/>
            <person name="Kocsube S."/>
            <person name="Kotiranta H."/>
            <person name="LaButti K.M."/>
            <person name="Lechner B.E."/>
            <person name="Liimatainen K."/>
            <person name="Lipzen A."/>
            <person name="Lukacs Z."/>
            <person name="Mihaltcheva S."/>
            <person name="Morgado L.N."/>
            <person name="Niskanen T."/>
            <person name="Noordeloos M.E."/>
            <person name="Ohm R.A."/>
            <person name="Ortiz-Santana B."/>
            <person name="Ovrebo C."/>
            <person name="Racz N."/>
            <person name="Riley R."/>
            <person name="Savchenko A."/>
            <person name="Shiryaev A."/>
            <person name="Soop K."/>
            <person name="Spirin V."/>
            <person name="Szebenyi C."/>
            <person name="Tomsovsky M."/>
            <person name="Tulloss R.E."/>
            <person name="Uehling J."/>
            <person name="Grigoriev I.V."/>
            <person name="Vagvolgyi C."/>
            <person name="Papp T."/>
            <person name="Martin F.M."/>
            <person name="Miettinen O."/>
            <person name="Hibbett D.S."/>
            <person name="Nagy L.G."/>
        </authorList>
    </citation>
    <scope>NUCLEOTIDE SEQUENCE [LARGE SCALE GENOMIC DNA]</scope>
    <source>
        <strain evidence="2 3">CBS 309.79</strain>
    </source>
</reference>
<evidence type="ECO:0000313" key="3">
    <source>
        <dbReference type="Proteomes" id="UP000305067"/>
    </source>
</evidence>
<organism evidence="2 3">
    <name type="scientific">Pterulicium gracile</name>
    <dbReference type="NCBI Taxonomy" id="1884261"/>
    <lineage>
        <taxon>Eukaryota</taxon>
        <taxon>Fungi</taxon>
        <taxon>Dikarya</taxon>
        <taxon>Basidiomycota</taxon>
        <taxon>Agaricomycotina</taxon>
        <taxon>Agaricomycetes</taxon>
        <taxon>Agaricomycetidae</taxon>
        <taxon>Agaricales</taxon>
        <taxon>Pleurotineae</taxon>
        <taxon>Pterulaceae</taxon>
        <taxon>Pterulicium</taxon>
    </lineage>
</organism>